<gene>
    <name evidence="1" type="ORF">H5P30_06215</name>
</gene>
<organism evidence="1 2">
    <name type="scientific">Puniceicoccus vermicola</name>
    <dbReference type="NCBI Taxonomy" id="388746"/>
    <lineage>
        <taxon>Bacteria</taxon>
        <taxon>Pseudomonadati</taxon>
        <taxon>Verrucomicrobiota</taxon>
        <taxon>Opitutia</taxon>
        <taxon>Puniceicoccales</taxon>
        <taxon>Puniceicoccaceae</taxon>
        <taxon>Puniceicoccus</taxon>
    </lineage>
</organism>
<protein>
    <recommendedName>
        <fullName evidence="3">XRE family transcriptional regulator</fullName>
    </recommendedName>
</protein>
<reference evidence="1 2" key="1">
    <citation type="submission" date="2020-07" db="EMBL/GenBank/DDBJ databases">
        <authorList>
            <person name="Feng X."/>
        </authorList>
    </citation>
    <scope>NUCLEOTIDE SEQUENCE [LARGE SCALE GENOMIC DNA]</scope>
    <source>
        <strain evidence="1 2">JCM14086</strain>
    </source>
</reference>
<name>A0A7X1E3W6_9BACT</name>
<comment type="caution">
    <text evidence="1">The sequence shown here is derived from an EMBL/GenBank/DDBJ whole genome shotgun (WGS) entry which is preliminary data.</text>
</comment>
<proteinExistence type="predicted"/>
<evidence type="ECO:0000313" key="2">
    <source>
        <dbReference type="Proteomes" id="UP000525652"/>
    </source>
</evidence>
<dbReference type="Proteomes" id="UP000525652">
    <property type="component" value="Unassembled WGS sequence"/>
</dbReference>
<accession>A0A7X1E3W6</accession>
<sequence length="76" mass="8598">MEIERNLGKQPIAAVMEEEGLRAHDLVEASADSLTHKMVSRACKGRRLTPNTKRKVINALEKKTGKSFPKEDLFNY</sequence>
<keyword evidence="2" id="KW-1185">Reference proteome</keyword>
<dbReference type="RefSeq" id="WP_185692085.1">
    <property type="nucleotide sequence ID" value="NZ_JACHVA010000053.1"/>
</dbReference>
<dbReference type="AlphaFoldDB" id="A0A7X1E3W6"/>
<evidence type="ECO:0008006" key="3">
    <source>
        <dbReference type="Google" id="ProtNLM"/>
    </source>
</evidence>
<evidence type="ECO:0000313" key="1">
    <source>
        <dbReference type="EMBL" id="MBC2601368.1"/>
    </source>
</evidence>
<dbReference type="EMBL" id="JACHVA010000053">
    <property type="protein sequence ID" value="MBC2601368.1"/>
    <property type="molecule type" value="Genomic_DNA"/>
</dbReference>